<proteinExistence type="predicted"/>
<organism evidence="3 4">
    <name type="scientific">Pristionchus pacificus</name>
    <name type="common">Parasitic nematode worm</name>
    <dbReference type="NCBI Taxonomy" id="54126"/>
    <lineage>
        <taxon>Eukaryota</taxon>
        <taxon>Metazoa</taxon>
        <taxon>Ecdysozoa</taxon>
        <taxon>Nematoda</taxon>
        <taxon>Chromadorea</taxon>
        <taxon>Rhabditida</taxon>
        <taxon>Rhabditina</taxon>
        <taxon>Diplogasteromorpha</taxon>
        <taxon>Diplogasteroidea</taxon>
        <taxon>Neodiplogasteridae</taxon>
        <taxon>Pristionchus</taxon>
    </lineage>
</organism>
<feature type="chain" id="PRO_5043579446" evidence="2">
    <location>
        <begin position="22"/>
        <end position="289"/>
    </location>
</feature>
<keyword evidence="4" id="KW-1185">Reference proteome</keyword>
<evidence type="ECO:0000313" key="4">
    <source>
        <dbReference type="Proteomes" id="UP000005239"/>
    </source>
</evidence>
<feature type="compositionally biased region" description="Pro residues" evidence="1">
    <location>
        <begin position="132"/>
        <end position="145"/>
    </location>
</feature>
<evidence type="ECO:0000256" key="1">
    <source>
        <dbReference type="SAM" id="MobiDB-lite"/>
    </source>
</evidence>
<feature type="signal peptide" evidence="2">
    <location>
        <begin position="1"/>
        <end position="21"/>
    </location>
</feature>
<sequence>MNPSSALLLFLLLTATAATTGNNTAKDVTGAANTVDAGDVAATGNTAKDGAAAAAEQTGAVNPATDGAAAAAAGQTGAVNPTDPTAVAPVAQPQGGGKPTDPAPEGDKPATKGPEPAAPTPGDKIEPKPATDVPPPTAPPQPKVTPAPTTAEATSTSVTRSTPTPPSREELDEMLIKCPMCWLTIREMDAIITSIPKFDNDHFAKMITNRCKMLKTKALKISLAQASKAGAKRPLFLKAADHCAELSQASANIYLAAIDTHMRLSAQHICADELSGWCQAGKVIWYANV</sequence>
<evidence type="ECO:0000256" key="2">
    <source>
        <dbReference type="SAM" id="SignalP"/>
    </source>
</evidence>
<reference evidence="3" key="2">
    <citation type="submission" date="2022-06" db="UniProtKB">
        <authorList>
            <consortium name="EnsemblMetazoa"/>
        </authorList>
    </citation>
    <scope>IDENTIFICATION</scope>
    <source>
        <strain evidence="3">PS312</strain>
    </source>
</reference>
<keyword evidence="2" id="KW-0732">Signal</keyword>
<accession>A0A8R1U6A3</accession>
<feature type="compositionally biased region" description="Low complexity" evidence="1">
    <location>
        <begin position="146"/>
        <end position="162"/>
    </location>
</feature>
<dbReference type="EnsemblMetazoa" id="PPA05376.1">
    <property type="protein sequence ID" value="PPA05376.1"/>
    <property type="gene ID" value="WBGene00094930"/>
</dbReference>
<protein>
    <submittedName>
        <fullName evidence="3">Uncharacterized protein</fullName>
    </submittedName>
</protein>
<gene>
    <name evidence="3" type="primary">WBGene00094930</name>
</gene>
<name>A0A2A6CEB3_PRIPA</name>
<reference evidence="4" key="1">
    <citation type="journal article" date="2008" name="Nat. Genet.">
        <title>The Pristionchus pacificus genome provides a unique perspective on nematode lifestyle and parasitism.</title>
        <authorList>
            <person name="Dieterich C."/>
            <person name="Clifton S.W."/>
            <person name="Schuster L.N."/>
            <person name="Chinwalla A."/>
            <person name="Delehaunty K."/>
            <person name="Dinkelacker I."/>
            <person name="Fulton L."/>
            <person name="Fulton R."/>
            <person name="Godfrey J."/>
            <person name="Minx P."/>
            <person name="Mitreva M."/>
            <person name="Roeseler W."/>
            <person name="Tian H."/>
            <person name="Witte H."/>
            <person name="Yang S.P."/>
            <person name="Wilson R.K."/>
            <person name="Sommer R.J."/>
        </authorList>
    </citation>
    <scope>NUCLEOTIDE SEQUENCE [LARGE SCALE GENOMIC DNA]</scope>
    <source>
        <strain evidence="4">PS312</strain>
    </source>
</reference>
<dbReference type="AlphaFoldDB" id="A0A2A6CEB3"/>
<accession>A0A2A6CEB3</accession>
<evidence type="ECO:0000313" key="3">
    <source>
        <dbReference type="EnsemblMetazoa" id="PPA05376.1"/>
    </source>
</evidence>
<dbReference type="Proteomes" id="UP000005239">
    <property type="component" value="Unassembled WGS sequence"/>
</dbReference>
<feature type="region of interest" description="Disordered" evidence="1">
    <location>
        <begin position="72"/>
        <end position="171"/>
    </location>
</feature>
<feature type="compositionally biased region" description="Low complexity" evidence="1">
    <location>
        <begin position="72"/>
        <end position="81"/>
    </location>
</feature>